<gene>
    <name evidence="1" type="ORF">Tci_601013</name>
</gene>
<accession>A0A699JEB3</accession>
<sequence length="150" mass="17225">MVKVIVPGSKKRPGELLEGGDQKKKKLDNGVRTECGKILRTLMTHSVICIRCFTRAARAAKEALLESAKSDLQLRREKEREKIEKMERTVIIGDNLTFLRELEKMCQYSGLKNPLEKIGLRLKKEYHHGYEYSDDDNGIISDELEDGEIF</sequence>
<dbReference type="EMBL" id="BKCJ010399102">
    <property type="protein sequence ID" value="GFA29041.1"/>
    <property type="molecule type" value="Genomic_DNA"/>
</dbReference>
<name>A0A699JEB3_TANCI</name>
<proteinExistence type="predicted"/>
<reference evidence="1" key="1">
    <citation type="journal article" date="2019" name="Sci. Rep.">
        <title>Draft genome of Tanacetum cinerariifolium, the natural source of mosquito coil.</title>
        <authorList>
            <person name="Yamashiro T."/>
            <person name="Shiraishi A."/>
            <person name="Satake H."/>
            <person name="Nakayama K."/>
        </authorList>
    </citation>
    <scope>NUCLEOTIDE SEQUENCE</scope>
</reference>
<comment type="caution">
    <text evidence="1">The sequence shown here is derived from an EMBL/GenBank/DDBJ whole genome shotgun (WGS) entry which is preliminary data.</text>
</comment>
<organism evidence="1">
    <name type="scientific">Tanacetum cinerariifolium</name>
    <name type="common">Dalmatian daisy</name>
    <name type="synonym">Chrysanthemum cinerariifolium</name>
    <dbReference type="NCBI Taxonomy" id="118510"/>
    <lineage>
        <taxon>Eukaryota</taxon>
        <taxon>Viridiplantae</taxon>
        <taxon>Streptophyta</taxon>
        <taxon>Embryophyta</taxon>
        <taxon>Tracheophyta</taxon>
        <taxon>Spermatophyta</taxon>
        <taxon>Magnoliopsida</taxon>
        <taxon>eudicotyledons</taxon>
        <taxon>Gunneridae</taxon>
        <taxon>Pentapetalae</taxon>
        <taxon>asterids</taxon>
        <taxon>campanulids</taxon>
        <taxon>Asterales</taxon>
        <taxon>Asteraceae</taxon>
        <taxon>Asteroideae</taxon>
        <taxon>Anthemideae</taxon>
        <taxon>Anthemidinae</taxon>
        <taxon>Tanacetum</taxon>
    </lineage>
</organism>
<dbReference type="AlphaFoldDB" id="A0A699JEB3"/>
<protein>
    <submittedName>
        <fullName evidence="1">Transcription factor GTE12-like</fullName>
    </submittedName>
</protein>
<evidence type="ECO:0000313" key="1">
    <source>
        <dbReference type="EMBL" id="GFA29041.1"/>
    </source>
</evidence>